<keyword evidence="2 6" id="KW-0812">Transmembrane</keyword>
<keyword evidence="3 6" id="KW-1133">Transmembrane helix</keyword>
<dbReference type="PANTHER" id="PTHR13259:SF1">
    <property type="entry name" value="BLADDER CANCER-ASSOCIATED PROTEIN"/>
    <property type="match status" value="1"/>
</dbReference>
<evidence type="ECO:0000313" key="8">
    <source>
        <dbReference type="Proteomes" id="UP001556367"/>
    </source>
</evidence>
<gene>
    <name evidence="7" type="ORF">HGRIS_007394</name>
</gene>
<evidence type="ECO:0000256" key="1">
    <source>
        <dbReference type="ARBA" id="ARBA00004370"/>
    </source>
</evidence>
<comment type="caution">
    <text evidence="7">The sequence shown here is derived from an EMBL/GenBank/DDBJ whole genome shotgun (WGS) entry which is preliminary data.</text>
</comment>
<comment type="subcellular location">
    <subcellularLocation>
        <location evidence="1">Membrane</location>
    </subcellularLocation>
</comment>
<evidence type="ECO:0000256" key="4">
    <source>
        <dbReference type="ARBA" id="ARBA00023136"/>
    </source>
</evidence>
<dbReference type="InterPro" id="IPR009598">
    <property type="entry name" value="BCALP"/>
</dbReference>
<organism evidence="7 8">
    <name type="scientific">Hohenbuehelia grisea</name>
    <dbReference type="NCBI Taxonomy" id="104357"/>
    <lineage>
        <taxon>Eukaryota</taxon>
        <taxon>Fungi</taxon>
        <taxon>Dikarya</taxon>
        <taxon>Basidiomycota</taxon>
        <taxon>Agaricomycotina</taxon>
        <taxon>Agaricomycetes</taxon>
        <taxon>Agaricomycetidae</taxon>
        <taxon>Agaricales</taxon>
        <taxon>Pleurotineae</taxon>
        <taxon>Pleurotaceae</taxon>
        <taxon>Hohenbuehelia</taxon>
    </lineage>
</organism>
<keyword evidence="4 6" id="KW-0472">Membrane</keyword>
<feature type="compositionally biased region" description="Polar residues" evidence="5">
    <location>
        <begin position="342"/>
        <end position="363"/>
    </location>
</feature>
<evidence type="ECO:0000313" key="7">
    <source>
        <dbReference type="EMBL" id="KAL0950602.1"/>
    </source>
</evidence>
<feature type="compositionally biased region" description="Basic and acidic residues" evidence="5">
    <location>
        <begin position="144"/>
        <end position="157"/>
    </location>
</feature>
<feature type="compositionally biased region" description="Basic and acidic residues" evidence="5">
    <location>
        <begin position="182"/>
        <end position="201"/>
    </location>
</feature>
<feature type="region of interest" description="Disordered" evidence="5">
    <location>
        <begin position="260"/>
        <end position="375"/>
    </location>
</feature>
<dbReference type="Pfam" id="PF06726">
    <property type="entry name" value="BC10"/>
    <property type="match status" value="1"/>
</dbReference>
<evidence type="ECO:0000256" key="2">
    <source>
        <dbReference type="ARBA" id="ARBA00022692"/>
    </source>
</evidence>
<evidence type="ECO:0000256" key="3">
    <source>
        <dbReference type="ARBA" id="ARBA00022989"/>
    </source>
</evidence>
<reference evidence="8" key="1">
    <citation type="submission" date="2024-06" db="EMBL/GenBank/DDBJ databases">
        <title>Multi-omics analyses provide insights into the biosynthesis of the anticancer antibiotic pleurotin in Hohenbuehelia grisea.</title>
        <authorList>
            <person name="Weaver J.A."/>
            <person name="Alberti F."/>
        </authorList>
    </citation>
    <scope>NUCLEOTIDE SEQUENCE [LARGE SCALE GENOMIC DNA]</scope>
    <source>
        <strain evidence="8">T-177</strain>
    </source>
</reference>
<dbReference type="EMBL" id="JASNQZ010000011">
    <property type="protein sequence ID" value="KAL0950602.1"/>
    <property type="molecule type" value="Genomic_DNA"/>
</dbReference>
<protein>
    <submittedName>
        <fullName evidence="7">Uncharacterized protein</fullName>
    </submittedName>
</protein>
<accession>A0ABR3J4N7</accession>
<evidence type="ECO:0000256" key="5">
    <source>
        <dbReference type="SAM" id="MobiDB-lite"/>
    </source>
</evidence>
<keyword evidence="8" id="KW-1185">Reference proteome</keyword>
<dbReference type="PANTHER" id="PTHR13259">
    <property type="entry name" value="BLADDER CANCER 10 KD PROTEIN HOMOLOG"/>
    <property type="match status" value="1"/>
</dbReference>
<dbReference type="SMART" id="SM01396">
    <property type="entry name" value="BC10"/>
    <property type="match status" value="1"/>
</dbReference>
<feature type="transmembrane region" description="Helical" evidence="6">
    <location>
        <begin position="6"/>
        <end position="30"/>
    </location>
</feature>
<proteinExistence type="predicted"/>
<evidence type="ECO:0000256" key="6">
    <source>
        <dbReference type="SAM" id="Phobius"/>
    </source>
</evidence>
<dbReference type="Proteomes" id="UP001556367">
    <property type="component" value="Unassembled WGS sequence"/>
</dbReference>
<feature type="region of interest" description="Disordered" evidence="5">
    <location>
        <begin position="144"/>
        <end position="219"/>
    </location>
</feature>
<name>A0ABR3J4N7_9AGAR</name>
<sequence length="407" mass="45898">MWCTRWFLPLLLLPLPTAPPYFLLLFLISLTMHAKPCFYCIILLSTLFISSCYWQPFPLDSSLSVPWSENITTFSEALNATISLDYQKPLPSVLRAVDRCWCDFSTNGLFEPYNVSHWERVSVEKLKAELERKVSEEILQVYNEEKRRQQSSDREVDQPEADGGSSLEPLGSATDSVSQEGGSEHETSQGDTPKARRDDMPRTLAPNPSTPPAPSLQEDEVPRYRSLWDIVRPLLPRSWIRLLYSAVSSDGKIFFPGEALKKEEKTNQDPQAAPGDWDRESDPLSSEPASPQAIYFTNRDGQRQRVTPAPGHLNDNEESPSTRRIEFSAPPGYRVLPPIDPNVQQPEAAQDDPTSTAENTTSHAGHGHHTQLTLQPAPPALPWIRKEYDLRPYGLSLILDFSWSRSA</sequence>